<comment type="caution">
    <text evidence="1">The sequence shown here is derived from an EMBL/GenBank/DDBJ whole genome shotgun (WGS) entry which is preliminary data.</text>
</comment>
<organism evidence="1 2">
    <name type="scientific">Xenorhabdus bovienii str. Intermedium</name>
    <dbReference type="NCBI Taxonomy" id="1379677"/>
    <lineage>
        <taxon>Bacteria</taxon>
        <taxon>Pseudomonadati</taxon>
        <taxon>Pseudomonadota</taxon>
        <taxon>Gammaproteobacteria</taxon>
        <taxon>Enterobacterales</taxon>
        <taxon>Morganellaceae</taxon>
        <taxon>Xenorhabdus</taxon>
    </lineage>
</organism>
<sequence length="49" mass="5320">MSFSLAVGHDLFAIVGGGVDIGKIVAEHTCQAFVLVKERLVDEKNSVYR</sequence>
<dbReference type="HOGENOM" id="CLU_3142278_0_0_6"/>
<accession>A0A077QEZ3</accession>
<dbReference type="Proteomes" id="UP000028480">
    <property type="component" value="Unassembled WGS sequence"/>
</dbReference>
<gene>
    <name evidence="1" type="ORF">XBI1_1570132</name>
</gene>
<reference evidence="1" key="1">
    <citation type="submission" date="2013-07" db="EMBL/GenBank/DDBJ databases">
        <title>Sub-species coevolution in mutualistic symbiosis.</title>
        <authorList>
            <person name="Murfin K."/>
            <person name="Klassen J."/>
            <person name="Lee M."/>
            <person name="Forst S."/>
            <person name="Stock P."/>
            <person name="Goodrich-Blair H."/>
        </authorList>
    </citation>
    <scope>NUCLEOTIDE SEQUENCE [LARGE SCALE GENOMIC DNA]</scope>
    <source>
        <strain evidence="1">Intermedium</strain>
    </source>
</reference>
<evidence type="ECO:0000313" key="2">
    <source>
        <dbReference type="Proteomes" id="UP000028480"/>
    </source>
</evidence>
<proteinExistence type="predicted"/>
<name>A0A077QEZ3_XENBV</name>
<evidence type="ECO:0000313" key="1">
    <source>
        <dbReference type="EMBL" id="CDH31658.1"/>
    </source>
</evidence>
<dbReference type="EMBL" id="CBTB010000065">
    <property type="protein sequence ID" value="CDH31658.1"/>
    <property type="molecule type" value="Genomic_DNA"/>
</dbReference>
<protein>
    <submittedName>
        <fullName evidence="1">Uncharacterized protein</fullName>
    </submittedName>
</protein>
<dbReference type="AlphaFoldDB" id="A0A077QEZ3"/>